<proteinExistence type="predicted"/>
<dbReference type="EMBL" id="BSXG01000010">
    <property type="protein sequence ID" value="GME24066.1"/>
    <property type="molecule type" value="Genomic_DNA"/>
</dbReference>
<keyword evidence="2" id="KW-1185">Reference proteome</keyword>
<dbReference type="Proteomes" id="UP001165186">
    <property type="component" value="Unassembled WGS sequence"/>
</dbReference>
<gene>
    <name evidence="1" type="primary">g6147</name>
    <name evidence="1" type="ORF">NpPPO83_00006147</name>
</gene>
<evidence type="ECO:0000313" key="2">
    <source>
        <dbReference type="Proteomes" id="UP001165186"/>
    </source>
</evidence>
<reference evidence="1" key="1">
    <citation type="submission" date="2024-09" db="EMBL/GenBank/DDBJ databases">
        <title>Draft Genome Sequences of Neofusicoccum parvum.</title>
        <authorList>
            <person name="Ashida A."/>
            <person name="Camagna M."/>
            <person name="Tanaka A."/>
            <person name="Takemoto D."/>
        </authorList>
    </citation>
    <scope>NUCLEOTIDE SEQUENCE</scope>
    <source>
        <strain evidence="1">PPO83</strain>
    </source>
</reference>
<name>A0ACB5RU74_9PEZI</name>
<accession>A0ACB5RU74</accession>
<protein>
    <submittedName>
        <fullName evidence="1">Aldehyde-activating protein</fullName>
    </submittedName>
</protein>
<organism evidence="1 2">
    <name type="scientific">Neofusicoccum parvum</name>
    <dbReference type="NCBI Taxonomy" id="310453"/>
    <lineage>
        <taxon>Eukaryota</taxon>
        <taxon>Fungi</taxon>
        <taxon>Dikarya</taxon>
        <taxon>Ascomycota</taxon>
        <taxon>Pezizomycotina</taxon>
        <taxon>Dothideomycetes</taxon>
        <taxon>Dothideomycetes incertae sedis</taxon>
        <taxon>Botryosphaeriales</taxon>
        <taxon>Botryosphaeriaceae</taxon>
        <taxon>Neofusicoccum</taxon>
    </lineage>
</organism>
<sequence>MADATAPSQTYEASCHCGAIRFAATVSPPLDSGHEVTSCNCSICARNGSLWVYLADDKIKFESGEGEAKVNTAFVKCGERPDWQADGAATQGYRFGEKKIEHCSCPTCSTSVYSYSIKPGFFDGMKAVNVRTFKDVDIDALKIKKVDGKAA</sequence>
<evidence type="ECO:0000313" key="1">
    <source>
        <dbReference type="EMBL" id="GME24066.1"/>
    </source>
</evidence>
<comment type="caution">
    <text evidence="1">The sequence shown here is derived from an EMBL/GenBank/DDBJ whole genome shotgun (WGS) entry which is preliminary data.</text>
</comment>